<dbReference type="RefSeq" id="WP_043024660.1">
    <property type="nucleotide sequence ID" value="NZ_CEDT01000186.1"/>
</dbReference>
<sequence length="170" mass="20412">MNNIQNNYLVNLGRHIRKQMRENGLTVYDFGTEERMVDKSTISRIINSKENLSRKNLDAFLETLVLKTSFCLYFHDNFFCYELIESTLELIEREKTSCLFKILAKLLREKYVDFSMLDTYSLVRIYFVNNRDTMTNNLQHFMKESLTTTMSSFEVAKLYEKWIEDYLRNN</sequence>
<gene>
    <name evidence="1" type="ORF">I5V48_09980</name>
</gene>
<dbReference type="Proteomes" id="UP000594569">
    <property type="component" value="Chromosome"/>
</dbReference>
<proteinExistence type="predicted"/>
<name>A0A0Z8GUZ7_STRSU</name>
<organism evidence="1 2">
    <name type="scientific">Streptococcus suis</name>
    <dbReference type="NCBI Taxonomy" id="1307"/>
    <lineage>
        <taxon>Bacteria</taxon>
        <taxon>Bacillati</taxon>
        <taxon>Bacillota</taxon>
        <taxon>Bacilli</taxon>
        <taxon>Lactobacillales</taxon>
        <taxon>Streptococcaceae</taxon>
        <taxon>Streptococcus</taxon>
    </lineage>
</organism>
<evidence type="ECO:0000313" key="1">
    <source>
        <dbReference type="EMBL" id="QPO26278.1"/>
    </source>
</evidence>
<dbReference type="EMBL" id="CP065430">
    <property type="protein sequence ID" value="QPO26278.1"/>
    <property type="molecule type" value="Genomic_DNA"/>
</dbReference>
<dbReference type="CDD" id="cd00093">
    <property type="entry name" value="HTH_XRE"/>
    <property type="match status" value="1"/>
</dbReference>
<protein>
    <submittedName>
        <fullName evidence="1">Helix-turn-helix transcriptional regulator</fullName>
    </submittedName>
</protein>
<accession>A0A0Z8GUZ7</accession>
<dbReference type="InterPro" id="IPR001387">
    <property type="entry name" value="Cro/C1-type_HTH"/>
</dbReference>
<reference evidence="1 2" key="1">
    <citation type="submission" date="2020-12" db="EMBL/GenBank/DDBJ databases">
        <title>Nonconservative transfer and diversity of a new family of integrative and conjugative elements associated with antibiotic resistance in zoonotic pathogen Streptococcus suis.</title>
        <authorList>
            <person name="Huang J."/>
        </authorList>
    </citation>
    <scope>NUCLEOTIDE SEQUENCE [LARGE SCALE GENOMIC DNA]</scope>
    <source>
        <strain evidence="1 2">YZDH1</strain>
    </source>
</reference>
<dbReference type="AlphaFoldDB" id="A0A0Z8GUZ7"/>
<evidence type="ECO:0000313" key="2">
    <source>
        <dbReference type="Proteomes" id="UP000594569"/>
    </source>
</evidence>